<evidence type="ECO:0000256" key="18">
    <source>
        <dbReference type="SAM" id="Phobius"/>
    </source>
</evidence>
<evidence type="ECO:0000256" key="9">
    <source>
        <dbReference type="ARBA" id="ARBA00022968"/>
    </source>
</evidence>
<sequence>MVCSTPYVKKIMRLKQAVAIFGTLIFVAVVFIAYSAKYLSAYPNRESPISQELQDNKWLRFEDKIKELENNLNEHQYAVHEIKMAVKNILRPNSVNISQNNLPSFRLSRTQDIVDNMIYETSCPFEIDAAGRSDVQMLDLYGKLSFDNIDGGVWKQGWKIDVDEKDWNRQNKLKVFVVPHSHNDPGWIKTLDEYYVTQTKHILDNMLTKLSEDARRKFIWAEISYFSMWWEEQDEEDRLKVKNLLRNNQLEIVTGGWVMNDEANSHWISIMNQLTDGHQWLRENLNYTPVSHWSIDPFGLSLTQPFLLREMGLNNMLIQRVHYSVKKHLAREQQLEFRWSQLWDGKGQTEMFTHMMPFYSYDIPHTCGPDPKVCCQFDFKRLPNYGLHCPWRIAPQVITERNVVERAELLLDQYRKKSKLYKTNVLLVPLGDDFRYDHPSEWDVQYENYQRLFDHMNSNLHLNVQINFGTLTDYFNELHKSKTLSSFPTLTGDFFTYADRDDHYWSGYYTSRPFYKRMDRILLSYIRAAESIHTLAHLSKFPGHSWIVEKSNGIVKAITSARQSLSLFQHHDGITGTAKDHVVIDYGKRMLSSIQACQKVIQLCSQILLKGPSVEKPTNSVFYHVDDVRHSQNVVSEHFQITIGVPEVRSKKVVIYNSLTFTRREAVTFHISTPYIEVIDFEGKRVHCQISPIFEYSSSMSQSKYQLTFVSVIPALSLRVYTINALLESVVPSETVFSKVKILNYFGQVRAPAGFNVNAQPSPAEFTLQNARVTASFNKFGLLKALKIGKTTIPIHLEFAKYGVQKRSRSETSGAYLFLPDGDAVKIPLENVVVNIIEGPIMSSVLVQLPYVQHTAILFNTTGADGLGIEFQNLVDISQMKNFELIMRLSSNINSSNEFFTDVNGFQIMKRRKLKKLPLQANYYPIPTMAYIEDQVTRLTVTTSSPLGCSSLNSGQLEIMLDRRLNQDDNLGLGQGVMDNLPTKHVFRLILERRKEDCQQTNGRNNPAGFPTLAAHVASQSLLNPTVQLLRVDDDEEISLNSFSLTRDFGVDVSMPVFSSNLRANKDSPIGLVLRREFLNTCYGDRRLFEEFPLSDGTVNLHSLVGGDKALRRSSLSFGSVKSEEGVDKMLRLCPMDVQAFVF</sequence>
<dbReference type="CDD" id="cd10809">
    <property type="entry name" value="GH38N_AMII_GMII_SfManIII_like"/>
    <property type="match status" value="1"/>
</dbReference>
<dbReference type="FunFam" id="1.20.1270.50:FF:000001">
    <property type="entry name" value="Alpha-mannosidase"/>
    <property type="match status" value="1"/>
</dbReference>
<keyword evidence="11" id="KW-0333">Golgi apparatus</keyword>
<dbReference type="Gene3D" id="2.70.98.30">
    <property type="entry name" value="Golgi alpha-mannosidase II, domain 4"/>
    <property type="match status" value="1"/>
</dbReference>
<dbReference type="SUPFAM" id="SSF88713">
    <property type="entry name" value="Glycoside hydrolase/deacetylase"/>
    <property type="match status" value="1"/>
</dbReference>
<evidence type="ECO:0000313" key="21">
    <source>
        <dbReference type="Proteomes" id="UP001153712"/>
    </source>
</evidence>
<dbReference type="Proteomes" id="UP001153712">
    <property type="component" value="Chromosome 1"/>
</dbReference>
<keyword evidence="13" id="KW-1015">Disulfide bond</keyword>
<dbReference type="Pfam" id="PF07748">
    <property type="entry name" value="Glyco_hydro_38C"/>
    <property type="match status" value="1"/>
</dbReference>
<evidence type="ECO:0000256" key="3">
    <source>
        <dbReference type="ARBA" id="ARBA00009792"/>
    </source>
</evidence>
<evidence type="ECO:0000256" key="6">
    <source>
        <dbReference type="ARBA" id="ARBA00022723"/>
    </source>
</evidence>
<dbReference type="Gene3D" id="2.60.40.1180">
    <property type="entry name" value="Golgi alpha-mannosidase II"/>
    <property type="match status" value="1"/>
</dbReference>
<organism evidence="20 21">
    <name type="scientific">Phyllotreta striolata</name>
    <name type="common">Striped flea beetle</name>
    <name type="synonym">Crioceris striolata</name>
    <dbReference type="NCBI Taxonomy" id="444603"/>
    <lineage>
        <taxon>Eukaryota</taxon>
        <taxon>Metazoa</taxon>
        <taxon>Ecdysozoa</taxon>
        <taxon>Arthropoda</taxon>
        <taxon>Hexapoda</taxon>
        <taxon>Insecta</taxon>
        <taxon>Pterygota</taxon>
        <taxon>Neoptera</taxon>
        <taxon>Endopterygota</taxon>
        <taxon>Coleoptera</taxon>
        <taxon>Polyphaga</taxon>
        <taxon>Cucujiformia</taxon>
        <taxon>Chrysomeloidea</taxon>
        <taxon>Chrysomelidae</taxon>
        <taxon>Galerucinae</taxon>
        <taxon>Alticini</taxon>
        <taxon>Phyllotreta</taxon>
    </lineage>
</organism>
<dbReference type="GO" id="GO:0006491">
    <property type="term" value="P:N-glycan processing"/>
    <property type="evidence" value="ECO:0007669"/>
    <property type="project" value="TreeGrafter"/>
</dbReference>
<evidence type="ECO:0000256" key="11">
    <source>
        <dbReference type="ARBA" id="ARBA00023034"/>
    </source>
</evidence>
<comment type="subunit">
    <text evidence="4">Homodimer; disulfide-linked.</text>
</comment>
<evidence type="ECO:0000256" key="7">
    <source>
        <dbReference type="ARBA" id="ARBA00022801"/>
    </source>
</evidence>
<feature type="transmembrane region" description="Helical" evidence="18">
    <location>
        <begin position="17"/>
        <end position="36"/>
    </location>
</feature>
<keyword evidence="5 18" id="KW-0812">Transmembrane</keyword>
<keyword evidence="21" id="KW-1185">Reference proteome</keyword>
<protein>
    <recommendedName>
        <fullName evidence="17">Alpha-mannosidase</fullName>
        <ecNumber evidence="17">3.2.1.-</ecNumber>
    </recommendedName>
</protein>
<comment type="similarity">
    <text evidence="3 17">Belongs to the glycosyl hydrolase 38 family.</text>
</comment>
<dbReference type="InterPro" id="IPR011682">
    <property type="entry name" value="Glyco_hydro_38_C"/>
</dbReference>
<dbReference type="FunFam" id="2.60.40.1180:FF:000019">
    <property type="entry name" value="Alpha-mannosidase 2"/>
    <property type="match status" value="1"/>
</dbReference>
<dbReference type="InterPro" id="IPR015341">
    <property type="entry name" value="Glyco_hydro_38_cen"/>
</dbReference>
<keyword evidence="6 17" id="KW-0479">Metal-binding</keyword>
<gene>
    <name evidence="20" type="ORF">PHYEVI_LOCUS1250</name>
</gene>
<keyword evidence="7 17" id="KW-0378">Hydrolase</keyword>
<evidence type="ECO:0000256" key="13">
    <source>
        <dbReference type="ARBA" id="ARBA00023157"/>
    </source>
</evidence>
<evidence type="ECO:0000256" key="1">
    <source>
        <dbReference type="ARBA" id="ARBA00004323"/>
    </source>
</evidence>
<comment type="cofactor">
    <cofactor evidence="17">
        <name>Zn(2+)</name>
        <dbReference type="ChEBI" id="CHEBI:29105"/>
    </cofactor>
    <text evidence="17">Binds 1 zinc ion per subunit.</text>
</comment>
<keyword evidence="12 18" id="KW-0472">Membrane</keyword>
<dbReference type="PANTHER" id="PTHR11607">
    <property type="entry name" value="ALPHA-MANNOSIDASE"/>
    <property type="match status" value="1"/>
</dbReference>
<evidence type="ECO:0000256" key="8">
    <source>
        <dbReference type="ARBA" id="ARBA00022833"/>
    </source>
</evidence>
<dbReference type="InterPro" id="IPR011013">
    <property type="entry name" value="Gal_mutarotase_sf_dom"/>
</dbReference>
<dbReference type="Pfam" id="PF09261">
    <property type="entry name" value="Alpha-mann_mid"/>
    <property type="match status" value="1"/>
</dbReference>
<dbReference type="AlphaFoldDB" id="A0A9N9XK70"/>
<keyword evidence="9" id="KW-0735">Signal-anchor</keyword>
<evidence type="ECO:0000256" key="10">
    <source>
        <dbReference type="ARBA" id="ARBA00022989"/>
    </source>
</evidence>
<evidence type="ECO:0000259" key="19">
    <source>
        <dbReference type="SMART" id="SM00872"/>
    </source>
</evidence>
<evidence type="ECO:0000256" key="14">
    <source>
        <dbReference type="ARBA" id="ARBA00023295"/>
    </source>
</evidence>
<keyword evidence="10 18" id="KW-1133">Transmembrane helix</keyword>
<dbReference type="GO" id="GO:0030246">
    <property type="term" value="F:carbohydrate binding"/>
    <property type="evidence" value="ECO:0007669"/>
    <property type="project" value="InterPro"/>
</dbReference>
<comment type="function">
    <text evidence="15">Catalyzes the first committed step in the biosynthesis of complex N-glycans. It controls conversion of high mannose to complex N-glycans; the final hydrolytic step in the N-glycan maturation pathway.</text>
</comment>
<reference evidence="20" key="1">
    <citation type="submission" date="2022-01" db="EMBL/GenBank/DDBJ databases">
        <authorList>
            <person name="King R."/>
        </authorList>
    </citation>
    <scope>NUCLEOTIDE SEQUENCE</scope>
</reference>
<proteinExistence type="inferred from homology"/>
<dbReference type="InterPro" id="IPR027291">
    <property type="entry name" value="Glyco_hydro_38_N_sf"/>
</dbReference>
<dbReference type="GO" id="GO:0004572">
    <property type="term" value="F:mannosyl-oligosaccharide 1,3-1,6-alpha-mannosidase activity"/>
    <property type="evidence" value="ECO:0007669"/>
    <property type="project" value="UniProtKB-EC"/>
</dbReference>
<evidence type="ECO:0000256" key="4">
    <source>
        <dbReference type="ARBA" id="ARBA00011748"/>
    </source>
</evidence>
<dbReference type="InterPro" id="IPR013780">
    <property type="entry name" value="Glyco_hydro_b"/>
</dbReference>
<dbReference type="Gene3D" id="3.20.110.10">
    <property type="entry name" value="Glycoside hydrolase 38, N terminal domain"/>
    <property type="match status" value="1"/>
</dbReference>
<evidence type="ECO:0000313" key="20">
    <source>
        <dbReference type="EMBL" id="CAG9854790.1"/>
    </source>
</evidence>
<dbReference type="SMART" id="SM00872">
    <property type="entry name" value="Alpha-mann_mid"/>
    <property type="match status" value="1"/>
</dbReference>
<evidence type="ECO:0000256" key="16">
    <source>
        <dbReference type="ARBA" id="ARBA00093232"/>
    </source>
</evidence>
<comment type="subcellular location">
    <subcellularLocation>
        <location evidence="1">Golgi apparatus membrane</location>
        <topology evidence="1">Single-pass type II membrane protein</topology>
    </subcellularLocation>
</comment>
<dbReference type="GO" id="GO:0000139">
    <property type="term" value="C:Golgi membrane"/>
    <property type="evidence" value="ECO:0007669"/>
    <property type="project" value="UniProtKB-SubCell"/>
</dbReference>
<dbReference type="SUPFAM" id="SSF74650">
    <property type="entry name" value="Galactose mutarotase-like"/>
    <property type="match status" value="1"/>
</dbReference>
<dbReference type="SUPFAM" id="SSF88688">
    <property type="entry name" value="Families 57/38 glycoside transferase middle domain"/>
    <property type="match status" value="1"/>
</dbReference>
<accession>A0A9N9XK70</accession>
<dbReference type="EMBL" id="OU900094">
    <property type="protein sequence ID" value="CAG9854790.1"/>
    <property type="molecule type" value="Genomic_DNA"/>
</dbReference>
<dbReference type="FunFam" id="2.70.98.30:FF:000002">
    <property type="entry name" value="Alpha-mannosidase"/>
    <property type="match status" value="1"/>
</dbReference>
<dbReference type="EC" id="3.2.1.-" evidence="17"/>
<dbReference type="InterPro" id="IPR037094">
    <property type="entry name" value="Glyco_hydro_38_cen_sf"/>
</dbReference>
<dbReference type="Pfam" id="PF01074">
    <property type="entry name" value="Glyco_hydro_38N"/>
    <property type="match status" value="1"/>
</dbReference>
<dbReference type="PANTHER" id="PTHR11607:SF3">
    <property type="entry name" value="LYSOSOMAL ALPHA-MANNOSIDASE"/>
    <property type="match status" value="1"/>
</dbReference>
<evidence type="ECO:0000256" key="12">
    <source>
        <dbReference type="ARBA" id="ARBA00023136"/>
    </source>
</evidence>
<keyword evidence="14 17" id="KW-0326">Glycosidase</keyword>
<comment type="pathway">
    <text evidence="2">Protein modification; protein glycosylation.</text>
</comment>
<dbReference type="InterPro" id="IPR050843">
    <property type="entry name" value="Glycosyl_Hydrlase_38"/>
</dbReference>
<feature type="domain" description="Glycoside hydrolase family 38 central" evidence="19">
    <location>
        <begin position="503"/>
        <end position="590"/>
    </location>
</feature>
<evidence type="ECO:0000256" key="15">
    <source>
        <dbReference type="ARBA" id="ARBA00059516"/>
    </source>
</evidence>
<evidence type="ECO:0000256" key="5">
    <source>
        <dbReference type="ARBA" id="ARBA00022692"/>
    </source>
</evidence>
<dbReference type="InterPro" id="IPR011330">
    <property type="entry name" value="Glyco_hydro/deAcase_b/a-brl"/>
</dbReference>
<evidence type="ECO:0000256" key="2">
    <source>
        <dbReference type="ARBA" id="ARBA00004922"/>
    </source>
</evidence>
<dbReference type="GO" id="GO:0046872">
    <property type="term" value="F:metal ion binding"/>
    <property type="evidence" value="ECO:0007669"/>
    <property type="project" value="UniProtKB-KW"/>
</dbReference>
<comment type="catalytic activity">
    <reaction evidence="16">
        <text>N(4)-{beta-D-GlcNAc-(1-&gt;2)-alpha-D-Man-(1-&gt;3)-[alpha-D-Man-(1-&gt;3)-[alpha-D-Man-(1-&gt;6)]-alpha-D-Man-(1-&gt;6)]-beta-D-Man-(1-&gt;4)-beta-D-GlcNAc-(1-&gt;4)-beta-D-GlcNAc}-L-asparaginyl-[protein] + 2 H2O = 2 alpha-D-mannopyranose + an N(4)-{beta-D-GlcNAc-(1-&gt;2)-alpha-D-Man-(1-&gt;3)-[alpha-D-Man-(1-&gt;6)]-beta-D-Man-(1-&gt;4)-beta-D-GlcNAc-(1-&gt;4)-beta-D-GlcNAc}-L-asparaginyl-[protein]</text>
        <dbReference type="Rhea" id="RHEA:56052"/>
        <dbReference type="Rhea" id="RHEA-COMP:14368"/>
        <dbReference type="Rhea" id="RHEA-COMP:14369"/>
        <dbReference type="ChEBI" id="CHEBI:15377"/>
        <dbReference type="ChEBI" id="CHEBI:28729"/>
        <dbReference type="ChEBI" id="CHEBI:60615"/>
        <dbReference type="ChEBI" id="CHEBI:60625"/>
        <dbReference type="EC" id="3.2.1.114"/>
    </reaction>
</comment>
<dbReference type="GO" id="GO:0006013">
    <property type="term" value="P:mannose metabolic process"/>
    <property type="evidence" value="ECO:0007669"/>
    <property type="project" value="InterPro"/>
</dbReference>
<dbReference type="InterPro" id="IPR028995">
    <property type="entry name" value="Glyco_hydro_57/38_cen_sf"/>
</dbReference>
<keyword evidence="8 17" id="KW-0862">Zinc</keyword>
<dbReference type="Gene3D" id="1.20.1270.50">
    <property type="entry name" value="Glycoside hydrolase family 38, central domain"/>
    <property type="match status" value="1"/>
</dbReference>
<dbReference type="FunFam" id="3.20.110.10:FF:000003">
    <property type="entry name" value="Alpha-mannosidase"/>
    <property type="match status" value="1"/>
</dbReference>
<name>A0A9N9XK70_PHYSR</name>
<dbReference type="InterPro" id="IPR000602">
    <property type="entry name" value="Glyco_hydro_38_N"/>
</dbReference>
<dbReference type="OrthoDB" id="10261055at2759"/>
<evidence type="ECO:0000256" key="17">
    <source>
        <dbReference type="RuleBase" id="RU361199"/>
    </source>
</evidence>